<reference evidence="1" key="2">
    <citation type="submission" date="2025-03" db="EMBL/GenBank/DDBJ databases">
        <authorList>
            <consortium name="ELIXIR-Norway"/>
            <consortium name="Elixir Norway"/>
        </authorList>
    </citation>
    <scope>NUCLEOTIDE SEQUENCE</scope>
</reference>
<dbReference type="Proteomes" id="UP001162501">
    <property type="component" value="Chromosome 9"/>
</dbReference>
<organism evidence="1 2">
    <name type="scientific">Rangifer tarandus platyrhynchus</name>
    <name type="common">Svalbard reindeer</name>
    <dbReference type="NCBI Taxonomy" id="3082113"/>
    <lineage>
        <taxon>Eukaryota</taxon>
        <taxon>Metazoa</taxon>
        <taxon>Chordata</taxon>
        <taxon>Craniata</taxon>
        <taxon>Vertebrata</taxon>
        <taxon>Euteleostomi</taxon>
        <taxon>Mammalia</taxon>
        <taxon>Eutheria</taxon>
        <taxon>Laurasiatheria</taxon>
        <taxon>Artiodactyla</taxon>
        <taxon>Ruminantia</taxon>
        <taxon>Pecora</taxon>
        <taxon>Cervidae</taxon>
        <taxon>Odocoileinae</taxon>
        <taxon>Rangifer</taxon>
    </lineage>
</organism>
<accession>A0AC60A7C2</accession>
<evidence type="ECO:0000313" key="1">
    <source>
        <dbReference type="EMBL" id="CAN0568551.1"/>
    </source>
</evidence>
<dbReference type="EMBL" id="OX596093">
    <property type="protein sequence ID" value="CAN0568551.1"/>
    <property type="molecule type" value="Genomic_DNA"/>
</dbReference>
<protein>
    <submittedName>
        <fullName evidence="1">Uncharacterized protein</fullName>
    </submittedName>
</protein>
<evidence type="ECO:0000313" key="2">
    <source>
        <dbReference type="Proteomes" id="UP001162501"/>
    </source>
</evidence>
<sequence length="221" mass="22977">MPPGPQLYPGPPRGASLPPAPLPSLGAHVLGHSWHASTPAGRCQARNRQLRSFLPPGISLVGPPPADACGSVTAAELGAEPHASRHLPRGRVLPDYFLSCPLTSPHSCFHRAVLLAVLIMTAAVACRPPSPPGSQTPPEVSVGPGAFAIGSPGTRLQSAVRCRALGPSKVPRPDESHRADNLTSFHKWGAAVEKLPCLPRGNKDSGSARAEAKPRHSPRAA</sequence>
<name>A0AC60A7C2_RANTA</name>
<gene>
    <name evidence="1" type="ORF">MRATA1EN22A_LOCUS27826</name>
</gene>
<reference evidence="1" key="1">
    <citation type="submission" date="2023-05" db="EMBL/GenBank/DDBJ databases">
        <authorList>
            <consortium name="ELIXIR-Norway"/>
        </authorList>
    </citation>
    <scope>NUCLEOTIDE SEQUENCE</scope>
</reference>
<proteinExistence type="predicted"/>